<keyword evidence="1" id="KW-0677">Repeat</keyword>
<evidence type="ECO:0000256" key="2">
    <source>
        <dbReference type="ARBA" id="ARBA00023043"/>
    </source>
</evidence>
<accession>A0ABW0X7C2</accession>
<evidence type="ECO:0000313" key="4">
    <source>
        <dbReference type="EMBL" id="MFC5664924.1"/>
    </source>
</evidence>
<feature type="repeat" description="ANK" evidence="3">
    <location>
        <begin position="66"/>
        <end position="98"/>
    </location>
</feature>
<dbReference type="Pfam" id="PF13646">
    <property type="entry name" value="HEAT_2"/>
    <property type="match status" value="1"/>
</dbReference>
<dbReference type="InterPro" id="IPR011989">
    <property type="entry name" value="ARM-like"/>
</dbReference>
<dbReference type="EMBL" id="JBHSOF010000022">
    <property type="protein sequence ID" value="MFC5664924.1"/>
    <property type="molecule type" value="Genomic_DNA"/>
</dbReference>
<comment type="caution">
    <text evidence="4">The sequence shown here is derived from an EMBL/GenBank/DDBJ whole genome shotgun (WGS) entry which is preliminary data.</text>
</comment>
<dbReference type="InterPro" id="IPR036770">
    <property type="entry name" value="Ankyrin_rpt-contain_sf"/>
</dbReference>
<dbReference type="Proteomes" id="UP001595975">
    <property type="component" value="Unassembled WGS sequence"/>
</dbReference>
<gene>
    <name evidence="4" type="ORF">ACFP3U_18280</name>
</gene>
<organism evidence="4 5">
    <name type="scientific">Kitasatospora misakiensis</name>
    <dbReference type="NCBI Taxonomy" id="67330"/>
    <lineage>
        <taxon>Bacteria</taxon>
        <taxon>Bacillati</taxon>
        <taxon>Actinomycetota</taxon>
        <taxon>Actinomycetes</taxon>
        <taxon>Kitasatosporales</taxon>
        <taxon>Streptomycetaceae</taxon>
        <taxon>Kitasatospora</taxon>
    </lineage>
</organism>
<name>A0ABW0X7C2_9ACTN</name>
<dbReference type="Pfam" id="PF12796">
    <property type="entry name" value="Ank_2"/>
    <property type="match status" value="1"/>
</dbReference>
<dbReference type="SUPFAM" id="SSF48403">
    <property type="entry name" value="Ankyrin repeat"/>
    <property type="match status" value="1"/>
</dbReference>
<evidence type="ECO:0000256" key="3">
    <source>
        <dbReference type="PROSITE-ProRule" id="PRU00023"/>
    </source>
</evidence>
<feature type="repeat" description="ANK" evidence="3">
    <location>
        <begin position="1"/>
        <end position="32"/>
    </location>
</feature>
<dbReference type="InterPro" id="IPR016024">
    <property type="entry name" value="ARM-type_fold"/>
</dbReference>
<keyword evidence="2 3" id="KW-0040">ANK repeat</keyword>
<dbReference type="InterPro" id="IPR002110">
    <property type="entry name" value="Ankyrin_rpt"/>
</dbReference>
<dbReference type="PROSITE" id="PS50297">
    <property type="entry name" value="ANK_REP_REGION"/>
    <property type="match status" value="1"/>
</dbReference>
<proteinExistence type="predicted"/>
<evidence type="ECO:0000256" key="1">
    <source>
        <dbReference type="ARBA" id="ARBA00022737"/>
    </source>
</evidence>
<dbReference type="Gene3D" id="1.25.40.20">
    <property type="entry name" value="Ankyrin repeat-containing domain"/>
    <property type="match status" value="1"/>
</dbReference>
<reference evidence="5" key="1">
    <citation type="journal article" date="2019" name="Int. J. Syst. Evol. Microbiol.">
        <title>The Global Catalogue of Microorganisms (GCM) 10K type strain sequencing project: providing services to taxonomists for standard genome sequencing and annotation.</title>
        <authorList>
            <consortium name="The Broad Institute Genomics Platform"/>
            <consortium name="The Broad Institute Genome Sequencing Center for Infectious Disease"/>
            <person name="Wu L."/>
            <person name="Ma J."/>
        </authorList>
    </citation>
    <scope>NUCLEOTIDE SEQUENCE [LARGE SCALE GENOMIC DNA]</scope>
    <source>
        <strain evidence="5">CGMCC 4.1437</strain>
    </source>
</reference>
<dbReference type="Gene3D" id="1.25.10.10">
    <property type="entry name" value="Leucine-rich Repeat Variant"/>
    <property type="match status" value="1"/>
</dbReference>
<dbReference type="PANTHER" id="PTHR24171">
    <property type="entry name" value="ANKYRIN REPEAT DOMAIN-CONTAINING PROTEIN 39-RELATED"/>
    <property type="match status" value="1"/>
</dbReference>
<dbReference type="SMART" id="SM00248">
    <property type="entry name" value="ANK"/>
    <property type="match status" value="3"/>
</dbReference>
<sequence>MAEPLIDAVRSGDARVADALLRAGADPDAADEHGTPVLCLAVDAFDLPMMETLLGACARPDRVDGLGRTPLHRAIELGSYDITNLLINRGAHMWITDAEGRNALALAQYWHETDLVAELYRRSGRQGPVDRRAVSSDSGNCEQLSLGSLTIRTGHAAILTNLEKSYGIATSFDELLSRALAEPDIDHAIWWQTTATLAERGSAAWDAAAALRNRPDPMERYFGAEILRLTNLFDESDDAPFDGPLVDLFLPWVASEPDPRVTRPLTAGLADAQDPRRDEPLTALTRHIDSKVRQTALSGLHRPIGRGDHQALSAAVERTADKNPMVRRQACRALASAPAHHQDATDSLVTCLTDPDEDVRVEAAVRLALRDDPRGDEILDSLRPIDEGSPYHWLLYDVSQHRHG</sequence>
<dbReference type="PANTHER" id="PTHR24171:SF9">
    <property type="entry name" value="ANKYRIN REPEAT DOMAIN-CONTAINING PROTEIN 39"/>
    <property type="match status" value="1"/>
</dbReference>
<dbReference type="PROSITE" id="PS50088">
    <property type="entry name" value="ANK_REPEAT"/>
    <property type="match status" value="2"/>
</dbReference>
<keyword evidence="5" id="KW-1185">Reference proteome</keyword>
<protein>
    <submittedName>
        <fullName evidence="4">Ankyrin repeat domain-containing protein</fullName>
    </submittedName>
</protein>
<dbReference type="SUPFAM" id="SSF48371">
    <property type="entry name" value="ARM repeat"/>
    <property type="match status" value="1"/>
</dbReference>
<evidence type="ECO:0000313" key="5">
    <source>
        <dbReference type="Proteomes" id="UP001595975"/>
    </source>
</evidence>
<dbReference type="RefSeq" id="WP_380226615.1">
    <property type="nucleotide sequence ID" value="NZ_JBHSOF010000022.1"/>
</dbReference>